<gene>
    <name evidence="4" type="ORF">I6G66_25350</name>
</gene>
<proteinExistence type="predicted"/>
<dbReference type="PANTHER" id="PTHR43333">
    <property type="entry name" value="2-HACID_DH_C DOMAIN-CONTAINING PROTEIN"/>
    <property type="match status" value="1"/>
</dbReference>
<feature type="domain" description="D-isomer specific 2-hydroxyacid dehydrogenase NAD-binding" evidence="3">
    <location>
        <begin position="117"/>
        <end position="288"/>
    </location>
</feature>
<dbReference type="Gene3D" id="3.40.50.720">
    <property type="entry name" value="NAD(P)-binding Rossmann-like Domain"/>
    <property type="match status" value="2"/>
</dbReference>
<accession>A0A7T2S258</accession>
<evidence type="ECO:0000313" key="4">
    <source>
        <dbReference type="EMBL" id="QPS07566.1"/>
    </source>
</evidence>
<dbReference type="EMBL" id="CP065668">
    <property type="protein sequence ID" value="QPS07566.1"/>
    <property type="molecule type" value="Genomic_DNA"/>
</dbReference>
<evidence type="ECO:0000256" key="2">
    <source>
        <dbReference type="ARBA" id="ARBA00023027"/>
    </source>
</evidence>
<dbReference type="Proteomes" id="UP000594778">
    <property type="component" value="Chromosome"/>
</dbReference>
<evidence type="ECO:0000313" key="5">
    <source>
        <dbReference type="Proteomes" id="UP000594778"/>
    </source>
</evidence>
<dbReference type="InterPro" id="IPR036291">
    <property type="entry name" value="NAD(P)-bd_dom_sf"/>
</dbReference>
<protein>
    <submittedName>
        <fullName evidence="4">Glyoxylate/hydroxypyruvate reductase A</fullName>
    </submittedName>
</protein>
<evidence type="ECO:0000259" key="3">
    <source>
        <dbReference type="Pfam" id="PF02826"/>
    </source>
</evidence>
<sequence length="323" mass="34564">MSGSLSPRASLPPLPFVCAPGYPAAQAWLQALQAALPEERVVALDALDADQRAACEVAIVANPQPADLRTLPRLQWVHSVWAGVERLVADLGDTDLRIVRLVDPQLADTMAEAVLAWTLYLHRDMPRYARQQAARQWLAHDGVRAQDRTVSLLGLGALGKAAAQRLLSAGFQVRGWSRTPRHIEGVQCHAGDAELPAMLAHTDILVCLLPLTPQTRGIVGAQALAALPAHASLINFARGPIVDDAALRAALDGGRLAHAVLDVFEQEPLPEASWQWAHSAVTVLPHISAPTDRATASAIVAGNIRRWRAGGELPQAVDAARGY</sequence>
<dbReference type="InterPro" id="IPR006140">
    <property type="entry name" value="D-isomer_DH_NAD-bd"/>
</dbReference>
<dbReference type="Pfam" id="PF02826">
    <property type="entry name" value="2-Hacid_dh_C"/>
    <property type="match status" value="1"/>
</dbReference>
<dbReference type="AlphaFoldDB" id="A0A7T2S258"/>
<dbReference type="CDD" id="cd12164">
    <property type="entry name" value="GDH_like_2"/>
    <property type="match status" value="1"/>
</dbReference>
<dbReference type="RefSeq" id="WP_197955065.1">
    <property type="nucleotide sequence ID" value="NZ_CP065668.1"/>
</dbReference>
<dbReference type="SUPFAM" id="SSF51735">
    <property type="entry name" value="NAD(P)-binding Rossmann-fold domains"/>
    <property type="match status" value="1"/>
</dbReference>
<reference evidence="4 5" key="1">
    <citation type="submission" date="2020-12" db="EMBL/GenBank/DDBJ databases">
        <title>FDA dAtabase for Regulatory Grade micrObial Sequences (FDA-ARGOS): Supporting development and validation of Infectious Disease Dx tests.</title>
        <authorList>
            <person name="Sproer C."/>
            <person name="Gronow S."/>
            <person name="Severitt S."/>
            <person name="Schroder I."/>
            <person name="Tallon L."/>
            <person name="Sadzewicz L."/>
            <person name="Zhao X."/>
            <person name="Boylan J."/>
            <person name="Ott S."/>
            <person name="Bowen H."/>
            <person name="Vavikolanu K."/>
            <person name="Mehta A."/>
            <person name="Aluvathingal J."/>
            <person name="Nadendla S."/>
            <person name="Lowell S."/>
            <person name="Myers T."/>
            <person name="Yan Y."/>
            <person name="Sichtig H."/>
        </authorList>
    </citation>
    <scope>NUCLEOTIDE SEQUENCE [LARGE SCALE GENOMIC DNA]</scope>
    <source>
        <strain evidence="4 5">FDAARGOS_909</strain>
    </source>
</reference>
<keyword evidence="1" id="KW-0560">Oxidoreductase</keyword>
<keyword evidence="4" id="KW-0670">Pyruvate</keyword>
<keyword evidence="2" id="KW-0520">NAD</keyword>
<dbReference type="GO" id="GO:0016491">
    <property type="term" value="F:oxidoreductase activity"/>
    <property type="evidence" value="ECO:0007669"/>
    <property type="project" value="UniProtKB-KW"/>
</dbReference>
<organism evidence="4 5">
    <name type="scientific">Delftia acidovorans</name>
    <name type="common">Pseudomonas acidovorans</name>
    <name type="synonym">Comamonas acidovorans</name>
    <dbReference type="NCBI Taxonomy" id="80866"/>
    <lineage>
        <taxon>Bacteria</taxon>
        <taxon>Pseudomonadati</taxon>
        <taxon>Pseudomonadota</taxon>
        <taxon>Betaproteobacteria</taxon>
        <taxon>Burkholderiales</taxon>
        <taxon>Comamonadaceae</taxon>
        <taxon>Delftia</taxon>
    </lineage>
</organism>
<dbReference type="PANTHER" id="PTHR43333:SF1">
    <property type="entry name" value="D-ISOMER SPECIFIC 2-HYDROXYACID DEHYDROGENASE NAD-BINDING DOMAIN-CONTAINING PROTEIN"/>
    <property type="match status" value="1"/>
</dbReference>
<dbReference type="GO" id="GO:0051287">
    <property type="term" value="F:NAD binding"/>
    <property type="evidence" value="ECO:0007669"/>
    <property type="project" value="InterPro"/>
</dbReference>
<evidence type="ECO:0000256" key="1">
    <source>
        <dbReference type="ARBA" id="ARBA00023002"/>
    </source>
</evidence>
<name>A0A7T2S258_DELAC</name>